<keyword evidence="2" id="KW-1185">Reference proteome</keyword>
<proteinExistence type="predicted"/>
<reference evidence="3" key="1">
    <citation type="submission" date="2016-06" db="UniProtKB">
        <authorList>
            <consortium name="WormBaseParasite"/>
        </authorList>
    </citation>
    <scope>IDENTIFICATION</scope>
</reference>
<dbReference type="PANTHER" id="PTHR14918">
    <property type="entry name" value="KICSTOR COMPLEX PROTEIN SZT2"/>
    <property type="match status" value="1"/>
</dbReference>
<protein>
    <submittedName>
        <fullName evidence="1 3">Uncharacterized protein</fullName>
    </submittedName>
</protein>
<dbReference type="PANTHER" id="PTHR14918:SF3">
    <property type="entry name" value="KICSTOR COMPLEX PROTEIN SZT2"/>
    <property type="match status" value="1"/>
</dbReference>
<evidence type="ECO:0000313" key="2">
    <source>
        <dbReference type="Proteomes" id="UP000050794"/>
    </source>
</evidence>
<evidence type="ECO:0000313" key="1">
    <source>
        <dbReference type="EMBL" id="VDM41485.1"/>
    </source>
</evidence>
<evidence type="ECO:0000313" key="3">
    <source>
        <dbReference type="WBParaSite" id="TCNE_0001016401-mRNA-1"/>
    </source>
</evidence>
<reference evidence="1 2" key="2">
    <citation type="submission" date="2018-11" db="EMBL/GenBank/DDBJ databases">
        <authorList>
            <consortium name="Pathogen Informatics"/>
        </authorList>
    </citation>
    <scope>NUCLEOTIDE SEQUENCE [LARGE SCALE GENOMIC DNA]</scope>
</reference>
<sequence>MKIAYRQKWVHTHTIRIILVHDQRLPSNLFVPDMSTGVLAKVTAKDALTALHEALSQITTFPLVRGQSYVKLVVGEDPSRPPVFFYMIRTSMEAPCIALKIAFLGGISGVIRNKIVNDIKDAIMSLEVERCVYLTAMCEFSDSRDDSTIFTRASKIPVAVDRIVRLERAGSTNREMILHNSIAKYLCCRRQIWRMQKAFASAFSLTNASAEFILNTLLQRRLSEGFHISYGANGVVNLVRQVRPETDEYLGFAVEQYIIFPPSRINDGRGFDLPKASSVEPRFSSHILHENSEEFTSESYTQKSDADLQLITELWTEPLATTDEEAIQRTAQRYRQVSFFFHFISFHFFC</sequence>
<dbReference type="EMBL" id="UYWY01020408">
    <property type="protein sequence ID" value="VDM41485.1"/>
    <property type="molecule type" value="Genomic_DNA"/>
</dbReference>
<dbReference type="GO" id="GO:0005777">
    <property type="term" value="C:peroxisome"/>
    <property type="evidence" value="ECO:0007669"/>
    <property type="project" value="InterPro"/>
</dbReference>
<accession>A0A183UNU4</accession>
<name>A0A183UNU4_TOXCA</name>
<gene>
    <name evidence="1" type="ORF">TCNE_LOCUS10164</name>
</gene>
<dbReference type="AlphaFoldDB" id="A0A183UNU4"/>
<dbReference type="Proteomes" id="UP000050794">
    <property type="component" value="Unassembled WGS sequence"/>
</dbReference>
<organism evidence="2 3">
    <name type="scientific">Toxocara canis</name>
    <name type="common">Canine roundworm</name>
    <dbReference type="NCBI Taxonomy" id="6265"/>
    <lineage>
        <taxon>Eukaryota</taxon>
        <taxon>Metazoa</taxon>
        <taxon>Ecdysozoa</taxon>
        <taxon>Nematoda</taxon>
        <taxon>Chromadorea</taxon>
        <taxon>Rhabditida</taxon>
        <taxon>Spirurina</taxon>
        <taxon>Ascaridomorpha</taxon>
        <taxon>Ascaridoidea</taxon>
        <taxon>Toxocaridae</taxon>
        <taxon>Toxocara</taxon>
    </lineage>
</organism>
<dbReference type="WBParaSite" id="TCNE_0001016401-mRNA-1">
    <property type="protein sequence ID" value="TCNE_0001016401-mRNA-1"/>
    <property type="gene ID" value="TCNE_0001016401"/>
</dbReference>
<dbReference type="InterPro" id="IPR033228">
    <property type="entry name" value="SZT2"/>
</dbReference>